<protein>
    <submittedName>
        <fullName evidence="1">Uncharacterized protein</fullName>
    </submittedName>
</protein>
<sequence>MQEVIERHSLHSEINKPNPSKQLQLESTNYDKLHKKVVDKTLELRQLKGEDLQGLGIQQLQKLEEMVERGSTRVLKEKDERIAKDISTLKRKGFQLREENRQLKQRLENQQRQVSESLIICSSSDTPQDHNSSDAPLKLGLSLFM</sequence>
<evidence type="ECO:0000313" key="1">
    <source>
        <dbReference type="EMBL" id="KAI4296434.1"/>
    </source>
</evidence>
<dbReference type="EMBL" id="CM039439">
    <property type="protein sequence ID" value="KAI4296434.1"/>
    <property type="molecule type" value="Genomic_DNA"/>
</dbReference>
<evidence type="ECO:0000313" key="2">
    <source>
        <dbReference type="Proteomes" id="UP000828941"/>
    </source>
</evidence>
<proteinExistence type="predicted"/>
<gene>
    <name evidence="1" type="ORF">L6164_036391</name>
</gene>
<keyword evidence="2" id="KW-1185">Reference proteome</keyword>
<name>A0ACB9KH06_BAUVA</name>
<comment type="caution">
    <text evidence="1">The sequence shown here is derived from an EMBL/GenBank/DDBJ whole genome shotgun (WGS) entry which is preliminary data.</text>
</comment>
<reference evidence="1 2" key="1">
    <citation type="journal article" date="2022" name="DNA Res.">
        <title>Chromosomal-level genome assembly of the orchid tree Bauhinia variegata (Leguminosae; Cercidoideae) supports the allotetraploid origin hypothesis of Bauhinia.</title>
        <authorList>
            <person name="Zhong Y."/>
            <person name="Chen Y."/>
            <person name="Zheng D."/>
            <person name="Pang J."/>
            <person name="Liu Y."/>
            <person name="Luo S."/>
            <person name="Meng S."/>
            <person name="Qian L."/>
            <person name="Wei D."/>
            <person name="Dai S."/>
            <person name="Zhou R."/>
        </authorList>
    </citation>
    <scope>NUCLEOTIDE SEQUENCE [LARGE SCALE GENOMIC DNA]</scope>
    <source>
        <strain evidence="1">BV-YZ2020</strain>
    </source>
</reference>
<dbReference type="Proteomes" id="UP000828941">
    <property type="component" value="Chromosome 14"/>
</dbReference>
<accession>A0ACB9KH06</accession>
<organism evidence="1 2">
    <name type="scientific">Bauhinia variegata</name>
    <name type="common">Purple orchid tree</name>
    <name type="synonym">Phanera variegata</name>
    <dbReference type="NCBI Taxonomy" id="167791"/>
    <lineage>
        <taxon>Eukaryota</taxon>
        <taxon>Viridiplantae</taxon>
        <taxon>Streptophyta</taxon>
        <taxon>Embryophyta</taxon>
        <taxon>Tracheophyta</taxon>
        <taxon>Spermatophyta</taxon>
        <taxon>Magnoliopsida</taxon>
        <taxon>eudicotyledons</taxon>
        <taxon>Gunneridae</taxon>
        <taxon>Pentapetalae</taxon>
        <taxon>rosids</taxon>
        <taxon>fabids</taxon>
        <taxon>Fabales</taxon>
        <taxon>Fabaceae</taxon>
        <taxon>Cercidoideae</taxon>
        <taxon>Cercideae</taxon>
        <taxon>Bauhiniinae</taxon>
        <taxon>Bauhinia</taxon>
    </lineage>
</organism>